<sequence>METTTEFKSQHMYKNMAQPLKPCGLYLYTGGLKTGCHLHGDFLNVTNLTTEVFFLINRTHGLSILQNKFKRTPRDNSNQRPMSLGRPERTVIKQQYSIHAFPRTRTIKAATV</sequence>
<reference evidence="1" key="1">
    <citation type="thesis" date="2021" institute="BYU ScholarsArchive" country="Provo, UT, USA">
        <title>Applications of and Algorithms for Genome Assembly and Genomic Analyses with an Emphasis on Marine Teleosts.</title>
        <authorList>
            <person name="Pickett B.D."/>
        </authorList>
    </citation>
    <scope>NUCLEOTIDE SEQUENCE</scope>
    <source>
        <strain evidence="1">HI-2016</strain>
    </source>
</reference>
<proteinExistence type="predicted"/>
<accession>A0A8T2NZT6</accession>
<evidence type="ECO:0000313" key="1">
    <source>
        <dbReference type="EMBL" id="KAG9346633.1"/>
    </source>
</evidence>
<dbReference type="EMBL" id="JAFBMS010000015">
    <property type="protein sequence ID" value="KAG9346633.1"/>
    <property type="molecule type" value="Genomic_DNA"/>
</dbReference>
<dbReference type="AlphaFoldDB" id="A0A8T2NZT6"/>
<organism evidence="1 2">
    <name type="scientific">Albula glossodonta</name>
    <name type="common">roundjaw bonefish</name>
    <dbReference type="NCBI Taxonomy" id="121402"/>
    <lineage>
        <taxon>Eukaryota</taxon>
        <taxon>Metazoa</taxon>
        <taxon>Chordata</taxon>
        <taxon>Craniata</taxon>
        <taxon>Vertebrata</taxon>
        <taxon>Euteleostomi</taxon>
        <taxon>Actinopterygii</taxon>
        <taxon>Neopterygii</taxon>
        <taxon>Teleostei</taxon>
        <taxon>Albuliformes</taxon>
        <taxon>Albulidae</taxon>
        <taxon>Albula</taxon>
    </lineage>
</organism>
<name>A0A8T2NZT6_9TELE</name>
<dbReference type="Proteomes" id="UP000824540">
    <property type="component" value="Unassembled WGS sequence"/>
</dbReference>
<evidence type="ECO:0000313" key="2">
    <source>
        <dbReference type="Proteomes" id="UP000824540"/>
    </source>
</evidence>
<dbReference type="OrthoDB" id="9940625at2759"/>
<keyword evidence="2" id="KW-1185">Reference proteome</keyword>
<gene>
    <name evidence="1" type="ORF">JZ751_006944</name>
</gene>
<comment type="caution">
    <text evidence="1">The sequence shown here is derived from an EMBL/GenBank/DDBJ whole genome shotgun (WGS) entry which is preliminary data.</text>
</comment>
<protein>
    <submittedName>
        <fullName evidence="1">Uncharacterized protein</fullName>
    </submittedName>
</protein>